<dbReference type="RefSeq" id="WP_173132516.1">
    <property type="nucleotide sequence ID" value="NZ_JABRWJ010000011.1"/>
</dbReference>
<reference evidence="1 2" key="1">
    <citation type="submission" date="2020-05" db="EMBL/GenBank/DDBJ databases">
        <title>Aquincola sp. isolate from soil.</title>
        <authorList>
            <person name="Han J."/>
            <person name="Kim D.-U."/>
        </authorList>
    </citation>
    <scope>NUCLEOTIDE SEQUENCE [LARGE SCALE GENOMIC DNA]</scope>
    <source>
        <strain evidence="1 2">S2</strain>
    </source>
</reference>
<name>A0ABX2ES05_9BURK</name>
<evidence type="ECO:0008006" key="3">
    <source>
        <dbReference type="Google" id="ProtNLM"/>
    </source>
</evidence>
<protein>
    <recommendedName>
        <fullName evidence="3">PDZ domain-containing protein</fullName>
    </recommendedName>
</protein>
<gene>
    <name evidence="1" type="ORF">HLB44_30975</name>
</gene>
<dbReference type="Proteomes" id="UP000737171">
    <property type="component" value="Unassembled WGS sequence"/>
</dbReference>
<proteinExistence type="predicted"/>
<dbReference type="EMBL" id="JABRWJ010000011">
    <property type="protein sequence ID" value="NRF71418.1"/>
    <property type="molecule type" value="Genomic_DNA"/>
</dbReference>
<keyword evidence="2" id="KW-1185">Reference proteome</keyword>
<organism evidence="1 2">
    <name type="scientific">Pseudaquabacterium terrae</name>
    <dbReference type="NCBI Taxonomy" id="2732868"/>
    <lineage>
        <taxon>Bacteria</taxon>
        <taxon>Pseudomonadati</taxon>
        <taxon>Pseudomonadota</taxon>
        <taxon>Betaproteobacteria</taxon>
        <taxon>Burkholderiales</taxon>
        <taxon>Sphaerotilaceae</taxon>
        <taxon>Pseudaquabacterium</taxon>
    </lineage>
</organism>
<evidence type="ECO:0000313" key="2">
    <source>
        <dbReference type="Proteomes" id="UP000737171"/>
    </source>
</evidence>
<sequence>MRTKRPEYARPKVIFLPFGAERFLPRPPTEGTVLGVVQRGLLTGALVKLDDGTYAQVNGDVVQPLNASSVEHAIRVAGVAKRLNRVHAPAPQTTVVVKRRRVIDPSLRG</sequence>
<comment type="caution">
    <text evidence="1">The sequence shown here is derived from an EMBL/GenBank/DDBJ whole genome shotgun (WGS) entry which is preliminary data.</text>
</comment>
<accession>A0ABX2ES05</accession>
<evidence type="ECO:0000313" key="1">
    <source>
        <dbReference type="EMBL" id="NRF71418.1"/>
    </source>
</evidence>